<evidence type="ECO:0000313" key="2">
    <source>
        <dbReference type="EMBL" id="MDC7784802.1"/>
    </source>
</evidence>
<accession>A0ABT5J5A2</accession>
<dbReference type="RefSeq" id="WP_272775648.1">
    <property type="nucleotide sequence ID" value="NZ_JAQQLI010000003.1"/>
</dbReference>
<evidence type="ECO:0000313" key="3">
    <source>
        <dbReference type="Proteomes" id="UP001165652"/>
    </source>
</evidence>
<reference evidence="2" key="2">
    <citation type="submission" date="2023-02" db="EMBL/GenBank/DDBJ databases">
        <authorList>
            <person name="Rayyan A."/>
            <person name="Meyer T."/>
            <person name="Kyndt J.A."/>
        </authorList>
    </citation>
    <scope>NUCLEOTIDE SEQUENCE</scope>
    <source>
        <strain evidence="2">DSM 9987</strain>
    </source>
</reference>
<comment type="caution">
    <text evidence="2">The sequence shown here is derived from an EMBL/GenBank/DDBJ whole genome shotgun (WGS) entry which is preliminary data.</text>
</comment>
<dbReference type="Proteomes" id="UP001165652">
    <property type="component" value="Unassembled WGS sequence"/>
</dbReference>
<evidence type="ECO:0000256" key="1">
    <source>
        <dbReference type="SAM" id="MobiDB-lite"/>
    </source>
</evidence>
<name>A0ABT5J5A2_RHOTP</name>
<protein>
    <submittedName>
        <fullName evidence="2">Uncharacterized protein</fullName>
    </submittedName>
</protein>
<proteinExistence type="predicted"/>
<organism evidence="2 3">
    <name type="scientific">Rhodoplanes tepidamans</name>
    <name type="common">Rhodoplanes cryptolactis</name>
    <dbReference type="NCBI Taxonomy" id="200616"/>
    <lineage>
        <taxon>Bacteria</taxon>
        <taxon>Pseudomonadati</taxon>
        <taxon>Pseudomonadota</taxon>
        <taxon>Alphaproteobacteria</taxon>
        <taxon>Hyphomicrobiales</taxon>
        <taxon>Nitrobacteraceae</taxon>
        <taxon>Rhodoplanes</taxon>
    </lineage>
</organism>
<feature type="region of interest" description="Disordered" evidence="1">
    <location>
        <begin position="40"/>
        <end position="62"/>
    </location>
</feature>
<keyword evidence="3" id="KW-1185">Reference proteome</keyword>
<gene>
    <name evidence="2" type="ORF">PQJ73_03820</name>
</gene>
<reference evidence="2" key="1">
    <citation type="journal article" date="2023" name="Microbiol Resour">
        <title>Genome Sequences of Rhodoplanes serenus and Two Thermotolerant Strains, Rhodoplanes tepidamans and 'Rhodoplanes cryptolactis,' Further Refine the Genus.</title>
        <authorList>
            <person name="Rayyan A.A."/>
            <person name="Kyndt J.A."/>
        </authorList>
    </citation>
    <scope>NUCLEOTIDE SEQUENCE</scope>
    <source>
        <strain evidence="2">DSM 9987</strain>
    </source>
</reference>
<dbReference type="EMBL" id="JAQQLI010000003">
    <property type="protein sequence ID" value="MDC7784802.1"/>
    <property type="molecule type" value="Genomic_DNA"/>
</dbReference>
<sequence>MRQRLRVYGRLVQLGHMRQQTADREIEVMQAIAEDYRRKVGAPAPEPAAPAAERGLFDPLEP</sequence>